<dbReference type="Gene3D" id="3.90.1720.70">
    <property type="match status" value="1"/>
</dbReference>
<gene>
    <name evidence="1" type="ORF">GGR36_002998</name>
</gene>
<dbReference type="EMBL" id="JACIET010000002">
    <property type="protein sequence ID" value="MBB4013652.1"/>
    <property type="molecule type" value="Genomic_DNA"/>
</dbReference>
<protein>
    <recommendedName>
        <fullName evidence="3">Cytoplasmic protein</fullName>
    </recommendedName>
</protein>
<evidence type="ECO:0008006" key="3">
    <source>
        <dbReference type="Google" id="ProtNLM"/>
    </source>
</evidence>
<accession>A0A840BPP8</accession>
<sequence>MDRPTFHTAWAAFLEINVPVDQVGKKIGGKVQQNIESGIFQNACPIRMSYVLNKSGRPITRGAGYEVVSGADSSLYRYRVNEMLDYLTRTLGKPDQTVASPQPSDFAGLRGILVVKGHGWSNARGHVTLWDGSRCSDSCHLMHDPDNGPFTPETASLWILQ</sequence>
<evidence type="ECO:0000313" key="1">
    <source>
        <dbReference type="EMBL" id="MBB4013652.1"/>
    </source>
</evidence>
<evidence type="ECO:0000313" key="2">
    <source>
        <dbReference type="Proteomes" id="UP000561045"/>
    </source>
</evidence>
<dbReference type="AlphaFoldDB" id="A0A840BPP8"/>
<keyword evidence="2" id="KW-1185">Reference proteome</keyword>
<organism evidence="1 2">
    <name type="scientific">Niveibacterium umoris</name>
    <dbReference type="NCBI Taxonomy" id="1193620"/>
    <lineage>
        <taxon>Bacteria</taxon>
        <taxon>Pseudomonadati</taxon>
        <taxon>Pseudomonadota</taxon>
        <taxon>Betaproteobacteria</taxon>
        <taxon>Rhodocyclales</taxon>
        <taxon>Rhodocyclaceae</taxon>
        <taxon>Niveibacterium</taxon>
    </lineage>
</organism>
<dbReference type="InterPro" id="IPR025562">
    <property type="entry name" value="Tae4"/>
</dbReference>
<dbReference type="Pfam" id="PF14113">
    <property type="entry name" value="Tae4"/>
    <property type="match status" value="1"/>
</dbReference>
<reference evidence="1 2" key="1">
    <citation type="submission" date="2020-08" db="EMBL/GenBank/DDBJ databases">
        <title>Genomic Encyclopedia of Type Strains, Phase IV (KMG-IV): sequencing the most valuable type-strain genomes for metagenomic binning, comparative biology and taxonomic classification.</title>
        <authorList>
            <person name="Goeker M."/>
        </authorList>
    </citation>
    <scope>NUCLEOTIDE SEQUENCE [LARGE SCALE GENOMIC DNA]</scope>
    <source>
        <strain evidence="1 2">DSM 106739</strain>
    </source>
</reference>
<comment type="caution">
    <text evidence="1">The sequence shown here is derived from an EMBL/GenBank/DDBJ whole genome shotgun (WGS) entry which is preliminary data.</text>
</comment>
<proteinExistence type="predicted"/>
<dbReference type="Proteomes" id="UP000561045">
    <property type="component" value="Unassembled WGS sequence"/>
</dbReference>
<name>A0A840BPP8_9RHOO</name>
<dbReference type="RefSeq" id="WP_207064453.1">
    <property type="nucleotide sequence ID" value="NZ_BAABLE010000005.1"/>
</dbReference>